<keyword evidence="1" id="KW-1133">Transmembrane helix</keyword>
<dbReference type="OrthoDB" id="9773047at2"/>
<dbReference type="SUPFAM" id="SSF56601">
    <property type="entry name" value="beta-lactamase/transpeptidase-like"/>
    <property type="match status" value="1"/>
</dbReference>
<name>A0A1J1E2R5_9FLAO</name>
<organism evidence="3 4">
    <name type="scientific">Ichthyobacterium seriolicida</name>
    <dbReference type="NCBI Taxonomy" id="242600"/>
    <lineage>
        <taxon>Bacteria</taxon>
        <taxon>Pseudomonadati</taxon>
        <taxon>Bacteroidota</taxon>
        <taxon>Flavobacteriia</taxon>
        <taxon>Flavobacteriales</taxon>
        <taxon>Ichthyobacteriaceae</taxon>
        <taxon>Ichthyobacterium</taxon>
    </lineage>
</organism>
<dbReference type="Gene3D" id="3.40.710.10">
    <property type="entry name" value="DD-peptidase/beta-lactamase superfamily"/>
    <property type="match status" value="1"/>
</dbReference>
<accession>A0A1J1E2R5</accession>
<dbReference type="PANTHER" id="PTHR43283">
    <property type="entry name" value="BETA-LACTAMASE-RELATED"/>
    <property type="match status" value="1"/>
</dbReference>
<evidence type="ECO:0000256" key="1">
    <source>
        <dbReference type="SAM" id="Phobius"/>
    </source>
</evidence>
<keyword evidence="1" id="KW-0812">Transmembrane</keyword>
<dbReference type="InterPro" id="IPR050789">
    <property type="entry name" value="Diverse_Enzym_Activities"/>
</dbReference>
<keyword evidence="4" id="KW-1185">Reference proteome</keyword>
<dbReference type="PANTHER" id="PTHR43283:SF7">
    <property type="entry name" value="BETA-LACTAMASE-RELATED DOMAIN-CONTAINING PROTEIN"/>
    <property type="match status" value="1"/>
</dbReference>
<dbReference type="InterPro" id="IPR001466">
    <property type="entry name" value="Beta-lactam-related"/>
</dbReference>
<dbReference type="InterPro" id="IPR012338">
    <property type="entry name" value="Beta-lactam/transpept-like"/>
</dbReference>
<proteinExistence type="predicted"/>
<dbReference type="Proteomes" id="UP000243197">
    <property type="component" value="Chromosome"/>
</dbReference>
<sequence>MKKNIFLKGVAVFVTLLSAIVIVIFVTDNTYLFNGVRLTYLKGEKSSNIDDGVDFPYNVIETSEIQPWEKDEKYNQIELSNSLKEELKKSETTAFLIIKDSKIIKELYFDNYNQNSLTNSFSMAKTMVTLLLGAAIQDGFIKSLDQPITDFLPEFIGDDHAEKTTIRDLSAMTAGYSWVEDYHSPFSNMAKAYYGNNLEKLILSINFNKESGKEHEYLSGVTQLLSIIIMRTTKQSLSEYLSLKFWKPMGMRSNALWSKDDPKGMEKGFCCVHSNARDFAKLGRLLMQKGNWNGNQLIDSTFVSKMITPNYKAFKNKPAIYGYSLWTDYQYNPIFYSMIGHLGQVVICIPSKNIIICRLGKKKNKTKEGAIPGGNVYYYVDEVLKII</sequence>
<protein>
    <submittedName>
        <fullName evidence="3">Beta-lactamase</fullName>
    </submittedName>
</protein>
<evidence type="ECO:0000313" key="4">
    <source>
        <dbReference type="Proteomes" id="UP000243197"/>
    </source>
</evidence>
<feature type="domain" description="Beta-lactamase-related" evidence="2">
    <location>
        <begin position="91"/>
        <end position="365"/>
    </location>
</feature>
<dbReference type="RefSeq" id="WP_096686879.1">
    <property type="nucleotide sequence ID" value="NZ_AP014564.1"/>
</dbReference>
<dbReference type="EMBL" id="AP014564">
    <property type="protein sequence ID" value="BAV95245.1"/>
    <property type="molecule type" value="Genomic_DNA"/>
</dbReference>
<dbReference type="AlphaFoldDB" id="A0A1J1E2R5"/>
<reference evidence="3 4" key="1">
    <citation type="submission" date="2014-03" db="EMBL/GenBank/DDBJ databases">
        <title>complete genome sequence of Flavobacteriaceae bacterium JBKA-6.</title>
        <authorList>
            <person name="Takano T."/>
            <person name="Nakamura Y."/>
            <person name="Takuma S."/>
            <person name="Yasuike M."/>
            <person name="Matsuyama T."/>
            <person name="Sakai T."/>
            <person name="Fujiwara A."/>
            <person name="Kimoto K."/>
            <person name="Fukuda Y."/>
            <person name="Kondo H."/>
            <person name="Hirono I."/>
            <person name="Nakayasu C."/>
        </authorList>
    </citation>
    <scope>NUCLEOTIDE SEQUENCE [LARGE SCALE GENOMIC DNA]</scope>
    <source>
        <strain evidence="3 4">JBKA-6</strain>
    </source>
</reference>
<evidence type="ECO:0000313" key="3">
    <source>
        <dbReference type="EMBL" id="BAV95245.1"/>
    </source>
</evidence>
<dbReference type="KEGG" id="ise:JBKA6_1232"/>
<evidence type="ECO:0000259" key="2">
    <source>
        <dbReference type="Pfam" id="PF00144"/>
    </source>
</evidence>
<feature type="transmembrane region" description="Helical" evidence="1">
    <location>
        <begin position="5"/>
        <end position="26"/>
    </location>
</feature>
<dbReference type="Pfam" id="PF00144">
    <property type="entry name" value="Beta-lactamase"/>
    <property type="match status" value="1"/>
</dbReference>
<keyword evidence="1" id="KW-0472">Membrane</keyword>
<gene>
    <name evidence="3" type="ORF">JBKA6_1232</name>
</gene>